<evidence type="ECO:0000256" key="1">
    <source>
        <dbReference type="ARBA" id="ARBA00004123"/>
    </source>
</evidence>
<evidence type="ECO:0008006" key="9">
    <source>
        <dbReference type="Google" id="ProtNLM"/>
    </source>
</evidence>
<dbReference type="PROSITE" id="PS50157">
    <property type="entry name" value="ZINC_FINGER_C2H2_2"/>
    <property type="match status" value="2"/>
</dbReference>
<dbReference type="PROSITE" id="PS50280">
    <property type="entry name" value="SET"/>
    <property type="match status" value="1"/>
</dbReference>
<reference evidence="7 8" key="1">
    <citation type="submission" date="2020-03" db="EMBL/GenBank/DDBJ databases">
        <title>Dissostichus mawsoni Genome sequencing and assembly.</title>
        <authorList>
            <person name="Park H."/>
        </authorList>
    </citation>
    <scope>NUCLEOTIDE SEQUENCE [LARGE SCALE GENOMIC DNA]</scope>
    <source>
        <strain evidence="7">DM0001</strain>
        <tissue evidence="7">Muscle</tissue>
    </source>
</reference>
<dbReference type="GO" id="GO:0005634">
    <property type="term" value="C:nucleus"/>
    <property type="evidence" value="ECO:0007669"/>
    <property type="project" value="UniProtKB-SubCell"/>
</dbReference>
<dbReference type="GO" id="GO:0014003">
    <property type="term" value="P:oligodendrocyte development"/>
    <property type="evidence" value="ECO:0007669"/>
    <property type="project" value="TreeGrafter"/>
</dbReference>
<dbReference type="Gene3D" id="3.30.160.60">
    <property type="entry name" value="Classic Zinc Finger"/>
    <property type="match status" value="1"/>
</dbReference>
<sequence length="743" mass="84120">MYGTEGIGAGEAAGPRSIAAPQETSALKDQEPSWKPSEETLHCPADSTHTFALPKTAFFCVHTKLACSWQISGLRALQLNAESLATGLMAEYECGGVKRQGQPKDMCSLPPNLIHNRSRTEQEGILYVSWSLICTGGQAHFILKLQSTWSVFLAWRKPFPLTTTWKRSEGHHKKAAPLWGRRCCSCVRRRHQPETLSILLALPTSRGSPFTETPRKKIPSKAQARNMRVCVLAIFPGNKWEWERREGRQYGGRFSRISNSPPRNERTSLPRSTAPAASCCHAAPTSSMSSGLMMDQSFLPRSIWTGESKFLQHPADLYTTVVVTRSIPAGTCFGPCVLQNTFYDTIAFIAQKSCDKRAKSYMFRLDPEAMRNSALVLSWLRLVQAARNGQEQNTEAFLKAGQLYVRTIRDIRPEEELLVWYDQELSHLLGFTDMSRGSSEEFKCARCNQVFKNEFPFLAHCRFLCTQVKTDTWSREIYEQKHVEIRKQRRVTDFHNIARDLEHKKSSSRNEDAEIFPKRRKYEETLYPKGRKTVLLEKTNISNDDNITPLIKGYDQAAGDESSSAGKLKADKIKPDHLGCKNGAFTHVHLSSASTAPSSRVEEMTDAFNSRNVLGYNNLMAANILSTDLQTVHSPVAVNSAFHYAPEHWSRNIGVQLQTASSLTVLPPTFTSFGVSVQNWCAKCNLSFRMTSDLVFHMRSHHKKEFAAESHVRRSREEKLTCPICHEYFRERHHLSRHMTSHN</sequence>
<dbReference type="GO" id="GO:0006355">
    <property type="term" value="P:regulation of DNA-templated transcription"/>
    <property type="evidence" value="ECO:0007669"/>
    <property type="project" value="TreeGrafter"/>
</dbReference>
<dbReference type="AlphaFoldDB" id="A0A7J5XYC0"/>
<dbReference type="Gene3D" id="2.170.270.10">
    <property type="entry name" value="SET domain"/>
    <property type="match status" value="1"/>
</dbReference>
<accession>A0A7J5XYC0</accession>
<evidence type="ECO:0000313" key="7">
    <source>
        <dbReference type="EMBL" id="KAF3842126.1"/>
    </source>
</evidence>
<proteinExistence type="predicted"/>
<evidence type="ECO:0000256" key="3">
    <source>
        <dbReference type="PROSITE-ProRule" id="PRU00042"/>
    </source>
</evidence>
<dbReference type="InterPro" id="IPR036236">
    <property type="entry name" value="Znf_C2H2_sf"/>
</dbReference>
<feature type="compositionally biased region" description="Gly residues" evidence="4">
    <location>
        <begin position="1"/>
        <end position="11"/>
    </location>
</feature>
<evidence type="ECO:0000313" key="8">
    <source>
        <dbReference type="Proteomes" id="UP000518266"/>
    </source>
</evidence>
<dbReference type="EMBL" id="JAAKFY010000019">
    <property type="protein sequence ID" value="KAF3842126.1"/>
    <property type="molecule type" value="Genomic_DNA"/>
</dbReference>
<keyword evidence="3" id="KW-0479">Metal-binding</keyword>
<dbReference type="InterPro" id="IPR046341">
    <property type="entry name" value="SET_dom_sf"/>
</dbReference>
<dbReference type="Proteomes" id="UP000518266">
    <property type="component" value="Unassembled WGS sequence"/>
</dbReference>
<keyword evidence="3" id="KW-0863">Zinc-finger</keyword>
<comment type="subcellular location">
    <subcellularLocation>
        <location evidence="1">Nucleus</location>
    </subcellularLocation>
</comment>
<dbReference type="PANTHER" id="PTHR16516">
    <property type="entry name" value="AGAP007109-PA"/>
    <property type="match status" value="1"/>
</dbReference>
<comment type="caution">
    <text evidence="7">The sequence shown here is derived from an EMBL/GenBank/DDBJ whole genome shotgun (WGS) entry which is preliminary data.</text>
</comment>
<dbReference type="PANTHER" id="PTHR16516:SF5">
    <property type="entry name" value="ZINC FINGER PROTEIN 488"/>
    <property type="match status" value="1"/>
</dbReference>
<keyword evidence="2" id="KW-0539">Nucleus</keyword>
<feature type="region of interest" description="Disordered" evidence="4">
    <location>
        <begin position="1"/>
        <end position="39"/>
    </location>
</feature>
<dbReference type="SUPFAM" id="SSF57667">
    <property type="entry name" value="beta-beta-alpha zinc fingers"/>
    <property type="match status" value="1"/>
</dbReference>
<evidence type="ECO:0000256" key="2">
    <source>
        <dbReference type="ARBA" id="ARBA00023242"/>
    </source>
</evidence>
<feature type="compositionally biased region" description="Basic and acidic residues" evidence="4">
    <location>
        <begin position="26"/>
        <end position="39"/>
    </location>
</feature>
<evidence type="ECO:0000256" key="4">
    <source>
        <dbReference type="SAM" id="MobiDB-lite"/>
    </source>
</evidence>
<feature type="domain" description="C2H2-type" evidence="5">
    <location>
        <begin position="679"/>
        <end position="706"/>
    </location>
</feature>
<gene>
    <name evidence="7" type="ORF">F7725_024077</name>
</gene>
<keyword evidence="3" id="KW-0862">Zinc</keyword>
<evidence type="ECO:0000259" key="6">
    <source>
        <dbReference type="PROSITE" id="PS50280"/>
    </source>
</evidence>
<feature type="domain" description="SET" evidence="6">
    <location>
        <begin position="290"/>
        <end position="422"/>
    </location>
</feature>
<dbReference type="InterPro" id="IPR001214">
    <property type="entry name" value="SET_dom"/>
</dbReference>
<dbReference type="InterPro" id="IPR052296">
    <property type="entry name" value="TR-Histone_Methyltrans"/>
</dbReference>
<organism evidence="7 8">
    <name type="scientific">Dissostichus mawsoni</name>
    <name type="common">Antarctic cod</name>
    <dbReference type="NCBI Taxonomy" id="36200"/>
    <lineage>
        <taxon>Eukaryota</taxon>
        <taxon>Metazoa</taxon>
        <taxon>Chordata</taxon>
        <taxon>Craniata</taxon>
        <taxon>Vertebrata</taxon>
        <taxon>Euteleostomi</taxon>
        <taxon>Actinopterygii</taxon>
        <taxon>Neopterygii</taxon>
        <taxon>Teleostei</taxon>
        <taxon>Neoteleostei</taxon>
        <taxon>Acanthomorphata</taxon>
        <taxon>Eupercaria</taxon>
        <taxon>Perciformes</taxon>
        <taxon>Notothenioidei</taxon>
        <taxon>Nototheniidae</taxon>
        <taxon>Dissostichus</taxon>
    </lineage>
</organism>
<evidence type="ECO:0000259" key="5">
    <source>
        <dbReference type="PROSITE" id="PS50157"/>
    </source>
</evidence>
<keyword evidence="8" id="KW-1185">Reference proteome</keyword>
<dbReference type="PROSITE" id="PS00028">
    <property type="entry name" value="ZINC_FINGER_C2H2_1"/>
    <property type="match status" value="2"/>
</dbReference>
<dbReference type="SMART" id="SM00355">
    <property type="entry name" value="ZnF_C2H2"/>
    <property type="match status" value="3"/>
</dbReference>
<feature type="domain" description="C2H2-type" evidence="5">
    <location>
        <begin position="720"/>
        <end position="743"/>
    </location>
</feature>
<dbReference type="InterPro" id="IPR013087">
    <property type="entry name" value="Znf_C2H2_type"/>
</dbReference>
<name>A0A7J5XYC0_DISMA</name>
<protein>
    <recommendedName>
        <fullName evidence="9">PR domain zinc finger protein 8</fullName>
    </recommendedName>
</protein>
<dbReference type="GO" id="GO:0008270">
    <property type="term" value="F:zinc ion binding"/>
    <property type="evidence" value="ECO:0007669"/>
    <property type="project" value="UniProtKB-KW"/>
</dbReference>
<feature type="region of interest" description="Disordered" evidence="4">
    <location>
        <begin position="252"/>
        <end position="278"/>
    </location>
</feature>
<dbReference type="Pfam" id="PF21549">
    <property type="entry name" value="PRDM2_PR"/>
    <property type="match status" value="1"/>
</dbReference>
<dbReference type="OrthoDB" id="5814089at2759"/>